<evidence type="ECO:0000256" key="1">
    <source>
        <dbReference type="SAM" id="Coils"/>
    </source>
</evidence>
<gene>
    <name evidence="4" type="ORF">PNK_0862</name>
</gene>
<sequence length="2422" mass="269616">MSTPPISPRGDVQSNFEVPELDNLSIEPGIKQTTTEKAQETLDKSASHFSAWKPWTWSAPTWLKWGESEKIPSKGRDDIKEDQLDDELDLESKDSEDESDMSDVEVLNDVIEFKHEVPTVESDSDLLLNIDAENVEEENLIIQPRPQRSAKQPNLTSTAEKTDQTSYSHLWGVLNAVGSGVLTVGSAVKSATTYVAKKGSKVAFKAYASYFVNKQDKAKLLSTSHQRMILAGAGPQFVELSNFVSALLEGIAKNKMDSIPLDPHAVKDLIDINIANAFANLAVQMKQNKDSIHNFDNQPALASMISLFVKKVEAHIDPARMSQLEEQYREHRKKQGNLLKKLFPNLNNEPEKQKILSEWVTTGNLSDNGRKVLFPEFEELSEFELSYLDGEYAESDLKNRWEDASSLMRSMETAHKRHLELKTIFKPVIEDVLAYLLPNRTNDIIVPFSSILNISFVQNYLYNKGSDMLTEMLVKAYNPLENDATRRHGWEAIVHARVGDVNIDGIIDAPASLLVNGAKTYIQADPSVVDRVEEALTNALKKQQDPKTAEAKETLSKEGIVAKMSQGQLASWIVESAQALLHTEDPHVLKAGLFVQDVLHNLTLALVAQGSALVISDEQPVEQDKFIKELVDGAIAKFKSLQTGESIPDQFWIDFTKQLPLPAEVIEYFTPKLIEQAKSLQKTLTESAPDIQVIQSLHATVVEKVQTYKGGDQFLAISQAIADQVVDGILAKNIDLASSSEALGATLEELFSVYLPDVKFDNTLKEWFKNNVSALGVKEGEQETGSAILLKQGVQAGILKALINTIESNFKDDGEDYAAQLLKNIHQAFEKALPEFTAEQKVIMQAALGIQGLIQSNEQKIAELRKLMATLPSDIEPTQLQLIQNFLQATARGVRADNYVESLTKEKFKIFEQLNVNSTVVWNDEQLGRVREAIAFRKGIQPQLEIEKEARGLVSDLAALKILRAKLIDKSESIQDPVELNQIQQQAAHCEVLIRLLELPKERLKLVSDALNIEKTLEHAAKELEYILADIDQKEKLIRVESRKVNLPNAEAWKVACDWMIGVMTAQERINELTRENKDLIAQLDTHLEVFRNLAQELSILLGLDQKEKLQLPESVQDKLWKHIEEAKKTQLARLLFEQITPMILPAIEADSNRQKLGQLGDGGGLLAKLAQAASKGLVKEIPNLITSYRPFAQSVLILAGIENPSNEQIVEMENALNGEMLDLGRSLLTFDTLKPHLKGEVAEEELQRLAQGLFSIIRDEGLVEARVREVLAAGNRDMDAELLDKKAHQVAAKLRHFLIQLGKTDLNSDLVIQAYEKATDTDLEVEAKIALQTALKDQQVVEKIKKVQFTPERIAELLNDAIPGATNLHALMAPQLQAVLSGSDPAFQANWGLVERYVEGMLLAVFVKLAEVNDGEQSLEAIAGKLKELIQNPAFIRGKSREEAAQLMIDELMVNVLGIKSERDLPGVPGAVQKMAYDVIKEQAYLQLSPLLFPAIEKAKNKERVRQLSGSKMFGNLATAISKDIFSLAPVVFGSARPIAERIFVDLAERAPTSEELTAFSNKLVELAGNLTEQPLTSELLAEAFLSAAPVQLDNEEEVKADLVRNLEERGYAANIRTVLEQLSTIQATPEELTESLQQALPQIDNELKQELADKLHAVTRPGEAAYKDLSGFASEYVEGMILRLFMRIAEKNPPADGKDSLVVLLENLLAVVERKFQEAKTLRDIEGVQQLPSTVLIAQELNDEIFKDILGIDSEDALNGLPEPMKKQVYDLLKDQLGQLVLKIHEGIHKAEETLSAGNVKEDLKRFGIDQASQEAYATIIARDVAHVVIGQAVPHFLTKSGDNGIRVVNQIVKGVDEYLEELARGNVEVARVLLNYTRAPALKGMLQDQMGRVAQSTNLPEEKMRAANFVNDLVLVNLNRLFAKTVDFEEAEGAQFNRKLMGNILLVATNHIKTLNEAQKMAKAGGRANIAQADFLAAAGGRLHSAIPVQPITYDRSVALINERLLGILTVEQQARLKEELTSLMKQELKGDLVFTHKILIKKIEDIRGEPLSKAAKKRLGKLQDGKSVRDVIREEANAHQQQRKEFFGDSATKTLLSVIFPNGKNDLDFIDEALRKPVWQALKKDIFPSAINQIVETVLEESMLKEIVSSSLDSTLETLNGEVEIDFSIPDDPSYDQLDHVSGEFMSALIDMLELPALIKKQIKNPKTGEINPSVKESLGASLRKQFDGQFIKKSLEKALESAAKRDPVTGEPTIKFDASTGAEKIAKDARRIPELDAKIKQQTYDVADASVTYFIRSTWKAAQYKFDQLVEKAFGKIGKKFKNALDAVFGFIFFKVIGTVLGFLFTQSGLEAWLRKKFHEFLSLDANRERILNWFTKIPEGQPVDTHVLANEDLVYKIAGVLQETVEETLRERRVTP</sequence>
<feature type="compositionally biased region" description="Polar residues" evidence="2">
    <location>
        <begin position="149"/>
        <end position="163"/>
    </location>
</feature>
<dbReference type="PATRIC" id="fig|389348.3.peg.944"/>
<organism evidence="4 5">
    <name type="scientific">Candidatus Protochlamydia naegleriophila</name>
    <dbReference type="NCBI Taxonomy" id="389348"/>
    <lineage>
        <taxon>Bacteria</taxon>
        <taxon>Pseudomonadati</taxon>
        <taxon>Chlamydiota</taxon>
        <taxon>Chlamydiia</taxon>
        <taxon>Parachlamydiales</taxon>
        <taxon>Parachlamydiaceae</taxon>
        <taxon>Candidatus Protochlamydia</taxon>
    </lineage>
</organism>
<dbReference type="InParanoid" id="A0A0U5JBI1"/>
<proteinExistence type="predicted"/>
<feature type="transmembrane region" description="Helical" evidence="3">
    <location>
        <begin position="2332"/>
        <end position="2351"/>
    </location>
</feature>
<evidence type="ECO:0000313" key="4">
    <source>
        <dbReference type="EMBL" id="CUI16487.1"/>
    </source>
</evidence>
<feature type="coiled-coil region" evidence="1">
    <location>
        <begin position="1063"/>
        <end position="1090"/>
    </location>
</feature>
<evidence type="ECO:0000256" key="3">
    <source>
        <dbReference type="SAM" id="Phobius"/>
    </source>
</evidence>
<dbReference type="STRING" id="389348.PNK_0862"/>
<accession>A0A0U5JBI1</accession>
<feature type="compositionally biased region" description="Basic and acidic residues" evidence="2">
    <location>
        <begin position="37"/>
        <end position="46"/>
    </location>
</feature>
<keyword evidence="3" id="KW-0472">Membrane</keyword>
<feature type="compositionally biased region" description="Basic and acidic residues" evidence="2">
    <location>
        <begin position="66"/>
        <end position="82"/>
    </location>
</feature>
<feature type="compositionally biased region" description="Acidic residues" evidence="2">
    <location>
        <begin position="83"/>
        <end position="102"/>
    </location>
</feature>
<dbReference type="EMBL" id="LN879502">
    <property type="protein sequence ID" value="CUI16487.1"/>
    <property type="molecule type" value="Genomic_DNA"/>
</dbReference>
<dbReference type="Proteomes" id="UP000069902">
    <property type="component" value="Chromosome cPNK"/>
</dbReference>
<feature type="region of interest" description="Disordered" evidence="2">
    <location>
        <begin position="140"/>
        <end position="163"/>
    </location>
</feature>
<reference evidence="5" key="1">
    <citation type="submission" date="2015-09" db="EMBL/GenBank/DDBJ databases">
        <authorList>
            <person name="Bertelli C."/>
        </authorList>
    </citation>
    <scope>NUCLEOTIDE SEQUENCE [LARGE SCALE GENOMIC DNA]</scope>
    <source>
        <strain evidence="5">KNic</strain>
    </source>
</reference>
<feature type="region of interest" description="Disordered" evidence="2">
    <location>
        <begin position="1"/>
        <end position="46"/>
    </location>
</feature>
<keyword evidence="1" id="KW-0175">Coiled coil</keyword>
<feature type="region of interest" description="Disordered" evidence="2">
    <location>
        <begin position="66"/>
        <end position="102"/>
    </location>
</feature>
<evidence type="ECO:0000256" key="2">
    <source>
        <dbReference type="SAM" id="MobiDB-lite"/>
    </source>
</evidence>
<keyword evidence="5" id="KW-1185">Reference proteome</keyword>
<keyword evidence="3" id="KW-1133">Transmembrane helix</keyword>
<dbReference type="RefSeq" id="WP_059060513.1">
    <property type="nucleotide sequence ID" value="NZ_LN879502.1"/>
</dbReference>
<dbReference type="KEGG" id="pnl:PNK_0862"/>
<name>A0A0U5JBI1_9BACT</name>
<protein>
    <submittedName>
        <fullName evidence="4">Uncharacterized protein</fullName>
    </submittedName>
</protein>
<keyword evidence="3" id="KW-0812">Transmembrane</keyword>
<evidence type="ECO:0000313" key="5">
    <source>
        <dbReference type="Proteomes" id="UP000069902"/>
    </source>
</evidence>